<accession>A0A934MAH4</accession>
<dbReference type="AlphaFoldDB" id="A0A934MAH4"/>
<sequence length="372" mass="39172">MNTTLRVDEPREILALVPYQLGFRPTRSVVLVSLRGPARRVGLVVRADLDDVADPADGPGVCAVLASHLADDGGTAAVLVVYTDRLTGPADADPQVDRALRGLRATTDVDTLDVWVVTPDAYFSPGCPDRTCCPERGRPVQDLDATQVGAQMVLAGVAVAPSREDLVRLPEVPADARARSQAAARRNRARRAHLVGDAATTAWRIEALAAWSECRAAQVATPAGAPLPPVVLGRLQAALEDVRVRDAVLVSLVPGRDALASLVVRDVAGQDTSSAVGDAVAAVVDPVAGLRPGERARTDRAILEQVASHASRRRRAPALTLLALLAWWHGDGARAASLLALVDQADPSYRLASLLRRAVDAGMPPGWAALGR</sequence>
<dbReference type="EMBL" id="JAEINH010000003">
    <property type="protein sequence ID" value="MBI9114236.1"/>
    <property type="molecule type" value="Genomic_DNA"/>
</dbReference>
<comment type="caution">
    <text evidence="1">The sequence shown here is derived from an EMBL/GenBank/DDBJ whole genome shotgun (WGS) entry which is preliminary data.</text>
</comment>
<organism evidence="1 2">
    <name type="scientific">Sanguibacter suaedae</name>
    <dbReference type="NCBI Taxonomy" id="2795737"/>
    <lineage>
        <taxon>Bacteria</taxon>
        <taxon>Bacillati</taxon>
        <taxon>Actinomycetota</taxon>
        <taxon>Actinomycetes</taxon>
        <taxon>Micrococcales</taxon>
        <taxon>Sanguibacteraceae</taxon>
        <taxon>Sanguibacter</taxon>
    </lineage>
</organism>
<keyword evidence="2" id="KW-1185">Reference proteome</keyword>
<dbReference type="Proteomes" id="UP000602087">
    <property type="component" value="Unassembled WGS sequence"/>
</dbReference>
<evidence type="ECO:0000313" key="1">
    <source>
        <dbReference type="EMBL" id="MBI9114236.1"/>
    </source>
</evidence>
<dbReference type="Pfam" id="PF13830">
    <property type="entry name" value="DUF4192"/>
    <property type="match status" value="2"/>
</dbReference>
<dbReference type="InterPro" id="IPR025447">
    <property type="entry name" value="DUF4192"/>
</dbReference>
<evidence type="ECO:0000313" key="2">
    <source>
        <dbReference type="Proteomes" id="UP000602087"/>
    </source>
</evidence>
<gene>
    <name evidence="1" type="ORF">JAV76_04305</name>
</gene>
<protein>
    <submittedName>
        <fullName evidence="1">DUF4192 domain-containing protein</fullName>
    </submittedName>
</protein>
<name>A0A934MAH4_9MICO</name>
<proteinExistence type="predicted"/>
<dbReference type="RefSeq" id="WP_198732805.1">
    <property type="nucleotide sequence ID" value="NZ_JAEINH010000003.1"/>
</dbReference>
<reference evidence="1" key="1">
    <citation type="submission" date="2020-12" db="EMBL/GenBank/DDBJ databases">
        <title>Sanguibacter suaedae sp. nov., isolated from Suaeda aralocaspica.</title>
        <authorList>
            <person name="Ma Q."/>
        </authorList>
    </citation>
    <scope>NUCLEOTIDE SEQUENCE</scope>
    <source>
        <strain evidence="1">YZGR15</strain>
    </source>
</reference>